<gene>
    <name evidence="1" type="ORF">QR721_09315</name>
</gene>
<keyword evidence="2" id="KW-1185">Reference proteome</keyword>
<organism evidence="1 2">
    <name type="scientific">Aciduricibacillus chroicocephali</name>
    <dbReference type="NCBI Taxonomy" id="3054939"/>
    <lineage>
        <taxon>Bacteria</taxon>
        <taxon>Bacillati</taxon>
        <taxon>Bacillota</taxon>
        <taxon>Bacilli</taxon>
        <taxon>Bacillales</taxon>
        <taxon>Bacillaceae</taxon>
        <taxon>Aciduricibacillus</taxon>
    </lineage>
</organism>
<dbReference type="PANTHER" id="PTHR35276">
    <property type="entry name" value="S-ADENOSYL-L-METHIONINE-DEPENDENT METHYLTRANSFERASES SUPERFAMILY PROTEIN"/>
    <property type="match status" value="1"/>
</dbReference>
<accession>A0ABY9KSY3</accession>
<name>A0ABY9KSY3_9BACI</name>
<keyword evidence="1" id="KW-0808">Transferase</keyword>
<dbReference type="GO" id="GO:0032259">
    <property type="term" value="P:methylation"/>
    <property type="evidence" value="ECO:0007669"/>
    <property type="project" value="UniProtKB-KW"/>
</dbReference>
<reference evidence="1" key="1">
    <citation type="submission" date="2023-06" db="EMBL/GenBank/DDBJ databases">
        <title>A Treasure from Seagulls: Isolation and Description of Aciduricobacillus qingdaonensis gen. nov., sp. nov., a Rare Obligately Uric Acid-utilizing Member in the Family Bacillaceae.</title>
        <authorList>
            <person name="Liu W."/>
            <person name="Wang B."/>
        </authorList>
    </citation>
    <scope>NUCLEOTIDE SEQUENCE</scope>
    <source>
        <strain evidence="1">44XB</strain>
    </source>
</reference>
<dbReference type="InterPro" id="IPR029063">
    <property type="entry name" value="SAM-dependent_MTases_sf"/>
</dbReference>
<dbReference type="Proteomes" id="UP001180087">
    <property type="component" value="Chromosome"/>
</dbReference>
<dbReference type="CDD" id="cd02440">
    <property type="entry name" value="AdoMet_MTases"/>
    <property type="match status" value="1"/>
</dbReference>
<dbReference type="Pfam" id="PF06962">
    <property type="entry name" value="rRNA_methylase"/>
    <property type="match status" value="1"/>
</dbReference>
<dbReference type="Gene3D" id="3.40.50.150">
    <property type="entry name" value="Vaccinia Virus protein VP39"/>
    <property type="match status" value="1"/>
</dbReference>
<dbReference type="RefSeq" id="WP_348026250.1">
    <property type="nucleotide sequence ID" value="NZ_CP129113.1"/>
</dbReference>
<proteinExistence type="predicted"/>
<evidence type="ECO:0000313" key="2">
    <source>
        <dbReference type="Proteomes" id="UP001180087"/>
    </source>
</evidence>
<dbReference type="PANTHER" id="PTHR35276:SF1">
    <property type="entry name" value="TRNA (MNM(5)S(2)U34)-METHYLTRANSFERASE, CHLOROPLASTIC"/>
    <property type="match status" value="1"/>
</dbReference>
<protein>
    <submittedName>
        <fullName evidence="1">Class I SAM-dependent methyltransferase</fullName>
    </submittedName>
</protein>
<dbReference type="EMBL" id="CP129113">
    <property type="protein sequence ID" value="WLV23836.1"/>
    <property type="molecule type" value="Genomic_DNA"/>
</dbReference>
<keyword evidence="1" id="KW-0489">Methyltransferase</keyword>
<dbReference type="SUPFAM" id="SSF53335">
    <property type="entry name" value="S-adenosyl-L-methionine-dependent methyltransferases"/>
    <property type="match status" value="1"/>
</dbReference>
<dbReference type="InterPro" id="IPR010719">
    <property type="entry name" value="MnmM_MeTrfase"/>
</dbReference>
<dbReference type="GO" id="GO:0008168">
    <property type="term" value="F:methyltransferase activity"/>
    <property type="evidence" value="ECO:0007669"/>
    <property type="project" value="UniProtKB-KW"/>
</dbReference>
<sequence>MLKGIINYSHHLLEQSVSSGDTVIDATCGNGHDTLFLSKITGDNGKVLAFDIQEEAISNTKALLNKNGRTNVKLICDSHENLNDYLASGQYDTIGGAIFNLGYLPGGDKTVITKASSTIIALDSILLSLKQGGMAILVIYPGHPGGEEEKEAVLKHVIHLDQKYFEVLKYGFINQQNNPPFIVAICKK</sequence>
<evidence type="ECO:0000313" key="1">
    <source>
        <dbReference type="EMBL" id="WLV23836.1"/>
    </source>
</evidence>